<keyword evidence="2" id="KW-1185">Reference proteome</keyword>
<protein>
    <submittedName>
        <fullName evidence="1">Uncharacterized protein</fullName>
    </submittedName>
</protein>
<sequence length="375" mass="42923">MGGRPSRPRPYRCPNLFPSPSLLLVQIISLFLPLSRNPTTATSTLHNRLGHISLQTAVEYDRLFSAIHCSSPPEQIASACSLISSLLLRPNSSPDHSSRLFFSLAFPTLIQRLFSFHVPSPPPQQSSAKSNGWLDAVIESNDAKLASLVFRLLSPDGVIINSISIVDRQSLVKFVFPPERLPEWTHLLISGECDPEVVQALCPFFRGSILKEVHYDCDYSVKGTGSYKYQVQVNVFDYYIFWFAYYPVCKSNHENSEGVITTRKSRKFRLEDWTSSIPSFTTISSSAGTVRGSEQKMECDLYMRLLYAYLRSYVPVYDVDLEVFRPYRSSLLHYDKEHDEFIMKRAEFLVNLFVNYWLVDMTSHPYREVLLALWA</sequence>
<organism evidence="1 2">
    <name type="scientific">Melastoma candidum</name>
    <dbReference type="NCBI Taxonomy" id="119954"/>
    <lineage>
        <taxon>Eukaryota</taxon>
        <taxon>Viridiplantae</taxon>
        <taxon>Streptophyta</taxon>
        <taxon>Embryophyta</taxon>
        <taxon>Tracheophyta</taxon>
        <taxon>Spermatophyta</taxon>
        <taxon>Magnoliopsida</taxon>
        <taxon>eudicotyledons</taxon>
        <taxon>Gunneridae</taxon>
        <taxon>Pentapetalae</taxon>
        <taxon>rosids</taxon>
        <taxon>malvids</taxon>
        <taxon>Myrtales</taxon>
        <taxon>Melastomataceae</taxon>
        <taxon>Melastomatoideae</taxon>
        <taxon>Melastomateae</taxon>
        <taxon>Melastoma</taxon>
    </lineage>
</organism>
<proteinExistence type="predicted"/>
<accession>A0ACB9NPQ4</accession>
<dbReference type="EMBL" id="CM042886">
    <property type="protein sequence ID" value="KAI4338457.1"/>
    <property type="molecule type" value="Genomic_DNA"/>
</dbReference>
<dbReference type="Proteomes" id="UP001057402">
    <property type="component" value="Chromosome 7"/>
</dbReference>
<name>A0ACB9NPQ4_9MYRT</name>
<comment type="caution">
    <text evidence="1">The sequence shown here is derived from an EMBL/GenBank/DDBJ whole genome shotgun (WGS) entry which is preliminary data.</text>
</comment>
<gene>
    <name evidence="1" type="ORF">MLD38_023515</name>
</gene>
<evidence type="ECO:0000313" key="1">
    <source>
        <dbReference type="EMBL" id="KAI4338457.1"/>
    </source>
</evidence>
<reference evidence="2" key="1">
    <citation type="journal article" date="2023" name="Front. Plant Sci.">
        <title>Chromosomal-level genome assembly of Melastoma candidum provides insights into trichome evolution.</title>
        <authorList>
            <person name="Zhong Y."/>
            <person name="Wu W."/>
            <person name="Sun C."/>
            <person name="Zou P."/>
            <person name="Liu Y."/>
            <person name="Dai S."/>
            <person name="Zhou R."/>
        </authorList>
    </citation>
    <scope>NUCLEOTIDE SEQUENCE [LARGE SCALE GENOMIC DNA]</scope>
</reference>
<evidence type="ECO:0000313" key="2">
    <source>
        <dbReference type="Proteomes" id="UP001057402"/>
    </source>
</evidence>